<dbReference type="PANTHER" id="PTHR37031">
    <property type="entry name" value="METALLOPHOSPHATASE BINDING DOMAIN PROTEIN"/>
    <property type="match status" value="1"/>
</dbReference>
<evidence type="ECO:0000259" key="2">
    <source>
        <dbReference type="Pfam" id="PF25077"/>
    </source>
</evidence>
<organism evidence="3 4">
    <name type="scientific">Metallococcus carri</name>
    <dbReference type="NCBI Taxonomy" id="1656884"/>
    <lineage>
        <taxon>Bacteria</taxon>
        <taxon>Bacillati</taxon>
        <taxon>Actinomycetota</taxon>
        <taxon>Actinomycetes</taxon>
        <taxon>Micrococcales</taxon>
        <taxon>Dermacoccaceae</taxon>
        <taxon>Metallococcus</taxon>
    </lineage>
</organism>
<sequence length="549" mass="62092">MAPALVLGPLLRHVGETTATIFVQTDGFATVTVETAGRQWAMPTFSAYGQHYAIVLIDGLQPGSVQPYTVALDGQQVWPESDSAFPPSKIATLDRSKPARFLFGSCRTSVSHDKEGNKKHGVDALRAYAYDMAKDPSHWPDFVLFLGDQIYADETSPAMREFIERRRGLDEPPGEEVKDFVEYAELYRLAWSDPANRWLLSTLSSAMIFDDHDVRDDWNTSHSWHVEMNKKPWWHDRIVGALASYWVYQHAGNLDHESLRADPIWQVIARHTGPEELDLTALLHDFAERVDRDPKTYRFSFTRDLGESKLIVIDSRAARDLRPEHRAMLDEDELAWLDREMVGGEEHLFIGTSLPFLLPTGIHDLESLNETMAQGDRPRLAKYGEQIRQAVDLEHWAAFESSFKAVSKMLMEVASGKRGKAPATISFLSGDVHNSYINEVTETSQPVESMIIQAVCSPIRNPLPPHVRMLQGTLSGWMGGPMRRLVKRVSGVKVPDYQWKTTHGPWFDNNLASVEVLGSRLLFTWDRGEVHDGKYDDPQLVRVATVLMD</sequence>
<gene>
    <name evidence="3" type="ORF">G9U51_09020</name>
</gene>
<dbReference type="Proteomes" id="UP000744769">
    <property type="component" value="Unassembled WGS sequence"/>
</dbReference>
<dbReference type="PANTHER" id="PTHR37031:SF2">
    <property type="entry name" value="PHOD-LIKE PHOSPHATASE METALLOPHOSPHATASE DOMAIN-CONTAINING PROTEIN"/>
    <property type="match status" value="1"/>
</dbReference>
<keyword evidence="4" id="KW-1185">Reference proteome</keyword>
<reference evidence="3" key="1">
    <citation type="submission" date="2020-03" db="EMBL/GenBank/DDBJ databases">
        <title>Draft sequencing of Calidifontibacter sp. DB0510.</title>
        <authorList>
            <person name="Kim D.-U."/>
        </authorList>
    </citation>
    <scope>NUCLEOTIDE SEQUENCE</scope>
    <source>
        <strain evidence="3">DB0510</strain>
    </source>
</reference>
<accession>A0A967B0R7</accession>
<name>A0A967B0R7_9MICO</name>
<dbReference type="InterPro" id="IPR038607">
    <property type="entry name" value="PhoD-like_sf"/>
</dbReference>
<dbReference type="CDD" id="cd07389">
    <property type="entry name" value="MPP_PhoD"/>
    <property type="match status" value="1"/>
</dbReference>
<dbReference type="Pfam" id="PF25077">
    <property type="entry name" value="DUF7800"/>
    <property type="match status" value="1"/>
</dbReference>
<dbReference type="InterPro" id="IPR018946">
    <property type="entry name" value="PhoD-like_MPP"/>
</dbReference>
<dbReference type="InterPro" id="IPR029052">
    <property type="entry name" value="Metallo-depent_PP-like"/>
</dbReference>
<dbReference type="AlphaFoldDB" id="A0A967B0R7"/>
<dbReference type="SUPFAM" id="SSF56300">
    <property type="entry name" value="Metallo-dependent phosphatases"/>
    <property type="match status" value="1"/>
</dbReference>
<dbReference type="Pfam" id="PF09423">
    <property type="entry name" value="PhoD"/>
    <property type="match status" value="1"/>
</dbReference>
<feature type="domain" description="DUF7800" evidence="2">
    <location>
        <begin position="3"/>
        <end position="90"/>
    </location>
</feature>
<protein>
    <submittedName>
        <fullName evidence="3">Alkaline phosphatase family protein</fullName>
    </submittedName>
</protein>
<proteinExistence type="predicted"/>
<dbReference type="EMBL" id="JAAOIV010000005">
    <property type="protein sequence ID" value="NHN55914.1"/>
    <property type="molecule type" value="Genomic_DNA"/>
</dbReference>
<comment type="caution">
    <text evidence="3">The sequence shown here is derived from an EMBL/GenBank/DDBJ whole genome shotgun (WGS) entry which is preliminary data.</text>
</comment>
<dbReference type="RefSeq" id="WP_166196145.1">
    <property type="nucleotide sequence ID" value="NZ_JAAOIV010000005.1"/>
</dbReference>
<evidence type="ECO:0000313" key="3">
    <source>
        <dbReference type="EMBL" id="NHN55914.1"/>
    </source>
</evidence>
<feature type="domain" description="PhoD-like phosphatase metallophosphatase" evidence="1">
    <location>
        <begin position="131"/>
        <end position="461"/>
    </location>
</feature>
<dbReference type="InterPro" id="IPR056702">
    <property type="entry name" value="DUF7800"/>
</dbReference>
<evidence type="ECO:0000259" key="1">
    <source>
        <dbReference type="Pfam" id="PF09423"/>
    </source>
</evidence>
<dbReference type="Gene3D" id="3.60.21.70">
    <property type="entry name" value="PhoD-like phosphatase"/>
    <property type="match status" value="1"/>
</dbReference>
<evidence type="ECO:0000313" key="4">
    <source>
        <dbReference type="Proteomes" id="UP000744769"/>
    </source>
</evidence>